<dbReference type="GO" id="GO:0004190">
    <property type="term" value="F:aspartic-type endopeptidase activity"/>
    <property type="evidence" value="ECO:0007669"/>
    <property type="project" value="InterPro"/>
</dbReference>
<proteinExistence type="predicted"/>
<feature type="domain" description="Peptidase A2" evidence="7">
    <location>
        <begin position="72"/>
        <end position="158"/>
    </location>
</feature>
<keyword evidence="2" id="KW-0548">Nucleotidyltransferase</keyword>
<keyword evidence="1" id="KW-0808">Transferase</keyword>
<protein>
    <recommendedName>
        <fullName evidence="7">Peptidase A2 domain-containing protein</fullName>
    </recommendedName>
</protein>
<dbReference type="InterPro" id="IPR050951">
    <property type="entry name" value="Retrovirus_Pol_polyprotein"/>
</dbReference>
<dbReference type="GO" id="GO:0016779">
    <property type="term" value="F:nucleotidyltransferase activity"/>
    <property type="evidence" value="ECO:0007669"/>
    <property type="project" value="UniProtKB-KW"/>
</dbReference>
<keyword evidence="5" id="KW-0378">Hydrolase</keyword>
<dbReference type="InterPro" id="IPR001995">
    <property type="entry name" value="Peptidase_A2_cat"/>
</dbReference>
<dbReference type="STRING" id="1965070.A0A443QAP6"/>
<dbReference type="GO" id="GO:0006508">
    <property type="term" value="P:proteolysis"/>
    <property type="evidence" value="ECO:0007669"/>
    <property type="project" value="InterPro"/>
</dbReference>
<evidence type="ECO:0000313" key="8">
    <source>
        <dbReference type="EMBL" id="RWS00096.1"/>
    </source>
</evidence>
<organism evidence="8 9">
    <name type="scientific">Dinothrombium tinctorium</name>
    <dbReference type="NCBI Taxonomy" id="1965070"/>
    <lineage>
        <taxon>Eukaryota</taxon>
        <taxon>Metazoa</taxon>
        <taxon>Ecdysozoa</taxon>
        <taxon>Arthropoda</taxon>
        <taxon>Chelicerata</taxon>
        <taxon>Arachnida</taxon>
        <taxon>Acari</taxon>
        <taxon>Acariformes</taxon>
        <taxon>Trombidiformes</taxon>
        <taxon>Prostigmata</taxon>
        <taxon>Anystina</taxon>
        <taxon>Parasitengona</taxon>
        <taxon>Trombidioidea</taxon>
        <taxon>Trombidiidae</taxon>
        <taxon>Dinothrombium</taxon>
    </lineage>
</organism>
<keyword evidence="3" id="KW-0540">Nuclease</keyword>
<evidence type="ECO:0000259" key="7">
    <source>
        <dbReference type="PROSITE" id="PS50175"/>
    </source>
</evidence>
<gene>
    <name evidence="8" type="ORF">B4U79_03662</name>
</gene>
<dbReference type="InterPro" id="IPR021109">
    <property type="entry name" value="Peptidase_aspartic_dom_sf"/>
</dbReference>
<evidence type="ECO:0000256" key="5">
    <source>
        <dbReference type="ARBA" id="ARBA00022801"/>
    </source>
</evidence>
<accession>A0A443QAP6</accession>
<evidence type="ECO:0000256" key="6">
    <source>
        <dbReference type="SAM" id="MobiDB-lite"/>
    </source>
</evidence>
<feature type="compositionally biased region" description="Low complexity" evidence="6">
    <location>
        <begin position="1"/>
        <end position="16"/>
    </location>
</feature>
<sequence>MRASPRQSPHRSSSPSTYKYHNKPQKHVKFEERAPEAIYSSSIHENETIAMSSEEKIGKLIHIDVEINNNKTSAVLDTGEVKSIISEKLVQALHLKVVPYIGTELRAVNNSGLNIVGKASTEIFISERNDPYKTKRGFPIELVVASGTTPSLLLGQDFLELSEALIDRKKHSGKFLQALHDGHPSHVHSKEDIVIPKRSRKYIRVAVAKRNGSTIRHITSTKTYARHRLTLANSLVKLEKGETDVEVMNVHHYSKNVKAGTILGDFEEVIEREKDEMYICSTSSGDDPKESSSGVYSDTEAIEVNEGTVKINKSLKKSILREFIKKHESRFGTRSSPVGRAKGPEFKIITEGYPVHKPPFRFSQQQRKEINKEIQRLIDKDVIEPSTSEWASPIVVVRKKDGTIRICVDLREVNRITKGDVLELVFMRLEEYDIKLKPSKFYFAMFEISFLGHIISKNGITMDNAKVKAIRNFQVPKNVKDVTSFVGLASYYRKFIPHFADIAEPLT</sequence>
<dbReference type="PANTHER" id="PTHR37984">
    <property type="entry name" value="PROTEIN CBG26694"/>
    <property type="match status" value="1"/>
</dbReference>
<dbReference type="Gene3D" id="2.40.70.10">
    <property type="entry name" value="Acid Proteases"/>
    <property type="match status" value="1"/>
</dbReference>
<keyword evidence="9" id="KW-1185">Reference proteome</keyword>
<dbReference type="OrthoDB" id="7305312at2759"/>
<dbReference type="Gene3D" id="3.30.70.270">
    <property type="match status" value="1"/>
</dbReference>
<dbReference type="Gene3D" id="3.10.10.10">
    <property type="entry name" value="HIV Type 1 Reverse Transcriptase, subunit A, domain 1"/>
    <property type="match status" value="1"/>
</dbReference>
<dbReference type="GO" id="GO:0071897">
    <property type="term" value="P:DNA biosynthetic process"/>
    <property type="evidence" value="ECO:0007669"/>
    <property type="project" value="UniProtKB-ARBA"/>
</dbReference>
<evidence type="ECO:0000256" key="1">
    <source>
        <dbReference type="ARBA" id="ARBA00022679"/>
    </source>
</evidence>
<evidence type="ECO:0000256" key="3">
    <source>
        <dbReference type="ARBA" id="ARBA00022722"/>
    </source>
</evidence>
<dbReference type="AlphaFoldDB" id="A0A443QAP6"/>
<name>A0A443QAP6_9ACAR</name>
<feature type="region of interest" description="Disordered" evidence="6">
    <location>
        <begin position="1"/>
        <end position="26"/>
    </location>
</feature>
<reference evidence="8 9" key="1">
    <citation type="journal article" date="2018" name="Gigascience">
        <title>Genomes of trombidid mites reveal novel predicted allergens and laterally-transferred genes associated with secondary metabolism.</title>
        <authorList>
            <person name="Dong X."/>
            <person name="Chaisiri K."/>
            <person name="Xia D."/>
            <person name="Armstrong S.D."/>
            <person name="Fang Y."/>
            <person name="Donnelly M.J."/>
            <person name="Kadowaki T."/>
            <person name="McGarry J.W."/>
            <person name="Darby A.C."/>
            <person name="Makepeace B.L."/>
        </authorList>
    </citation>
    <scope>NUCLEOTIDE SEQUENCE [LARGE SCALE GENOMIC DNA]</scope>
    <source>
        <strain evidence="8">UoL-WK</strain>
    </source>
</reference>
<dbReference type="InterPro" id="IPR043502">
    <property type="entry name" value="DNA/RNA_pol_sf"/>
</dbReference>
<dbReference type="GO" id="GO:0004519">
    <property type="term" value="F:endonuclease activity"/>
    <property type="evidence" value="ECO:0007669"/>
    <property type="project" value="UniProtKB-KW"/>
</dbReference>
<feature type="non-terminal residue" evidence="8">
    <location>
        <position position="507"/>
    </location>
</feature>
<keyword evidence="4" id="KW-0255">Endonuclease</keyword>
<dbReference type="EMBL" id="NCKU01012391">
    <property type="protein sequence ID" value="RWS00096.1"/>
    <property type="molecule type" value="Genomic_DNA"/>
</dbReference>
<dbReference type="SUPFAM" id="SSF50630">
    <property type="entry name" value="Acid proteases"/>
    <property type="match status" value="1"/>
</dbReference>
<evidence type="ECO:0000256" key="2">
    <source>
        <dbReference type="ARBA" id="ARBA00022695"/>
    </source>
</evidence>
<dbReference type="CDD" id="cd00303">
    <property type="entry name" value="retropepsin_like"/>
    <property type="match status" value="1"/>
</dbReference>
<evidence type="ECO:0000256" key="4">
    <source>
        <dbReference type="ARBA" id="ARBA00022759"/>
    </source>
</evidence>
<comment type="caution">
    <text evidence="8">The sequence shown here is derived from an EMBL/GenBank/DDBJ whole genome shotgun (WGS) entry which is preliminary data.</text>
</comment>
<dbReference type="PROSITE" id="PS50175">
    <property type="entry name" value="ASP_PROT_RETROV"/>
    <property type="match status" value="1"/>
</dbReference>
<dbReference type="Proteomes" id="UP000285301">
    <property type="component" value="Unassembled WGS sequence"/>
</dbReference>
<dbReference type="InterPro" id="IPR043128">
    <property type="entry name" value="Rev_trsase/Diguanyl_cyclase"/>
</dbReference>
<dbReference type="SUPFAM" id="SSF56672">
    <property type="entry name" value="DNA/RNA polymerases"/>
    <property type="match status" value="1"/>
</dbReference>
<evidence type="ECO:0000313" key="9">
    <source>
        <dbReference type="Proteomes" id="UP000285301"/>
    </source>
</evidence>
<dbReference type="PANTHER" id="PTHR37984:SF5">
    <property type="entry name" value="PROTEIN NYNRIN-LIKE"/>
    <property type="match status" value="1"/>
</dbReference>